<dbReference type="GO" id="GO:0042910">
    <property type="term" value="F:xenobiotic transmembrane transporter activity"/>
    <property type="evidence" value="ECO:0007669"/>
    <property type="project" value="TreeGrafter"/>
</dbReference>
<evidence type="ECO:0000313" key="1">
    <source>
        <dbReference type="EMBL" id="MBA0087349.1"/>
    </source>
</evidence>
<feature type="non-terminal residue" evidence="1">
    <location>
        <position position="171"/>
    </location>
</feature>
<dbReference type="Proteomes" id="UP000567293">
    <property type="component" value="Unassembled WGS sequence"/>
</dbReference>
<dbReference type="InterPro" id="IPR001036">
    <property type="entry name" value="Acrflvin-R"/>
</dbReference>
<proteinExistence type="predicted"/>
<reference evidence="1" key="1">
    <citation type="submission" date="2020-06" db="EMBL/GenBank/DDBJ databases">
        <title>Legume-microbial interactions unlock mineral nutrients during tropical forest succession.</title>
        <authorList>
            <person name="Epihov D.Z."/>
        </authorList>
    </citation>
    <scope>NUCLEOTIDE SEQUENCE [LARGE SCALE GENOMIC DNA]</scope>
    <source>
        <strain evidence="1">Pan2503</strain>
    </source>
</reference>
<evidence type="ECO:0000313" key="2">
    <source>
        <dbReference type="Proteomes" id="UP000567293"/>
    </source>
</evidence>
<keyword evidence="2" id="KW-1185">Reference proteome</keyword>
<dbReference type="SUPFAM" id="SSF82693">
    <property type="entry name" value="Multidrug efflux transporter AcrB pore domain, PN1, PN2, PC1 and PC2 subdomains"/>
    <property type="match status" value="1"/>
</dbReference>
<accession>A0A7V8NTQ3</accession>
<dbReference type="EMBL" id="JACDQQ010001962">
    <property type="protein sequence ID" value="MBA0087349.1"/>
    <property type="molecule type" value="Genomic_DNA"/>
</dbReference>
<dbReference type="PANTHER" id="PTHR32063">
    <property type="match status" value="1"/>
</dbReference>
<name>A0A7V8NTQ3_9BACT</name>
<dbReference type="Pfam" id="PF00873">
    <property type="entry name" value="ACR_tran"/>
    <property type="match status" value="1"/>
</dbReference>
<gene>
    <name evidence="1" type="ORF">HRJ53_20385</name>
</gene>
<sequence length="171" mass="18261">MRRPVFAVMLISFLLVLGIFSFRDLGVDLFPKTDPATVTVNVQLPGATAEEISTQVILPLEEAVSSVSGLDELTSEASEGNAQITCKFVLERDTEGAAQDVREKVAAAIKLLPPNIYPPTITKDDPDSDPVLSLLISGGGNLRETTEIADKQIKQKLENTKGVGQITILGG</sequence>
<protein>
    <submittedName>
        <fullName evidence="1">Efflux RND transporter permease subunit</fullName>
    </submittedName>
</protein>
<comment type="caution">
    <text evidence="1">The sequence shown here is derived from an EMBL/GenBank/DDBJ whole genome shotgun (WGS) entry which is preliminary data.</text>
</comment>
<organism evidence="1 2">
    <name type="scientific">Candidatus Acidiferrum panamense</name>
    <dbReference type="NCBI Taxonomy" id="2741543"/>
    <lineage>
        <taxon>Bacteria</taxon>
        <taxon>Pseudomonadati</taxon>
        <taxon>Acidobacteriota</taxon>
        <taxon>Terriglobia</taxon>
        <taxon>Candidatus Acidiferrales</taxon>
        <taxon>Candidatus Acidiferrum</taxon>
    </lineage>
</organism>
<dbReference type="AlphaFoldDB" id="A0A7V8NTQ3"/>
<dbReference type="PRINTS" id="PR00702">
    <property type="entry name" value="ACRIFLAVINRP"/>
</dbReference>
<dbReference type="GO" id="GO:0005886">
    <property type="term" value="C:plasma membrane"/>
    <property type="evidence" value="ECO:0007669"/>
    <property type="project" value="TreeGrafter"/>
</dbReference>
<dbReference type="Gene3D" id="1.20.1640.10">
    <property type="entry name" value="Multidrug efflux transporter AcrB transmembrane domain"/>
    <property type="match status" value="1"/>
</dbReference>
<dbReference type="Gene3D" id="3.30.70.1430">
    <property type="entry name" value="Multidrug efflux transporter AcrB pore domain"/>
    <property type="match status" value="1"/>
</dbReference>
<dbReference type="Gene3D" id="3.30.70.1320">
    <property type="entry name" value="Multidrug efflux transporter AcrB pore domain like"/>
    <property type="match status" value="1"/>
</dbReference>
<dbReference type="PANTHER" id="PTHR32063:SF0">
    <property type="entry name" value="SWARMING MOTILITY PROTEIN SWRC"/>
    <property type="match status" value="1"/>
</dbReference>